<evidence type="ECO:0000313" key="3">
    <source>
        <dbReference type="Proteomes" id="UP000794436"/>
    </source>
</evidence>
<dbReference type="OrthoDB" id="1911461at2759"/>
<evidence type="ECO:0000313" key="2">
    <source>
        <dbReference type="EMBL" id="TMW60404.1"/>
    </source>
</evidence>
<keyword evidence="3" id="KW-1185">Reference proteome</keyword>
<dbReference type="Proteomes" id="UP000794436">
    <property type="component" value="Unassembled WGS sequence"/>
</dbReference>
<sequence>MTARVPRVPRVPVTRKPKSNAGVAAFATLVGAGFFSIPFLAHFLKGENLNSREKPLNATQIRRGVYLNTGSRDVGVDKDWDFSTYTWQGRRGDDVRRNKTNKDDEDKA</sequence>
<organism evidence="2 3">
    <name type="scientific">Pythium oligandrum</name>
    <name type="common">Mycoparasitic fungus</name>
    <dbReference type="NCBI Taxonomy" id="41045"/>
    <lineage>
        <taxon>Eukaryota</taxon>
        <taxon>Sar</taxon>
        <taxon>Stramenopiles</taxon>
        <taxon>Oomycota</taxon>
        <taxon>Peronosporomycetes</taxon>
        <taxon>Pythiales</taxon>
        <taxon>Pythiaceae</taxon>
        <taxon>Pythium</taxon>
    </lineage>
</organism>
<feature type="transmembrane region" description="Helical" evidence="1">
    <location>
        <begin position="21"/>
        <end position="44"/>
    </location>
</feature>
<comment type="caution">
    <text evidence="2">The sequence shown here is derived from an EMBL/GenBank/DDBJ whole genome shotgun (WGS) entry which is preliminary data.</text>
</comment>
<dbReference type="EMBL" id="SPLM01000108">
    <property type="protein sequence ID" value="TMW60404.1"/>
    <property type="molecule type" value="Genomic_DNA"/>
</dbReference>
<accession>A0A8K1FGV6</accession>
<dbReference type="AlphaFoldDB" id="A0A8K1FGV6"/>
<proteinExistence type="predicted"/>
<evidence type="ECO:0000256" key="1">
    <source>
        <dbReference type="SAM" id="Phobius"/>
    </source>
</evidence>
<reference evidence="2" key="1">
    <citation type="submission" date="2019-03" db="EMBL/GenBank/DDBJ databases">
        <title>Long read genome sequence of the mycoparasitic Pythium oligandrum ATCC 38472 isolated from sugarbeet rhizosphere.</title>
        <authorList>
            <person name="Gaulin E."/>
        </authorList>
    </citation>
    <scope>NUCLEOTIDE SEQUENCE</scope>
    <source>
        <strain evidence="2">ATCC 38472_TT</strain>
    </source>
</reference>
<keyword evidence="1" id="KW-1133">Transmembrane helix</keyword>
<protein>
    <submittedName>
        <fullName evidence="2">Uncharacterized protein</fullName>
    </submittedName>
</protein>
<name>A0A8K1FGV6_PYTOL</name>
<gene>
    <name evidence="2" type="ORF">Poli38472_000446</name>
</gene>
<keyword evidence="1" id="KW-0472">Membrane</keyword>
<keyword evidence="1" id="KW-0812">Transmembrane</keyword>